<dbReference type="EMBL" id="PVTI01000035">
    <property type="protein sequence ID" value="PRY51623.1"/>
    <property type="molecule type" value="Genomic_DNA"/>
</dbReference>
<sequence>MEPETTNAADARRQLEQRRTQAQAEQDNLALLAEVRAVLSEVNPDLKWRTPEPAVESGSLCKKPFDRVDGAGTAILTSGGAFGAISDADWPRAWAAVKAVAAKRGYGDENVLKDEPGGHQVSVYDKDGSELSVGTGVNTTATVYGACYLEDPSADGPSTTGAGAGWREAGARGVWSCPDTGSRLGRMRELDGW</sequence>
<evidence type="ECO:0000256" key="2">
    <source>
        <dbReference type="ARBA" id="ARBA00022475"/>
    </source>
</evidence>
<evidence type="ECO:0000256" key="6">
    <source>
        <dbReference type="ARBA" id="ARBA00023288"/>
    </source>
</evidence>
<evidence type="ECO:0000256" key="3">
    <source>
        <dbReference type="ARBA" id="ARBA00022729"/>
    </source>
</evidence>
<keyword evidence="2" id="KW-1003">Cell membrane</keyword>
<keyword evidence="9" id="KW-1185">Reference proteome</keyword>
<evidence type="ECO:0000256" key="1">
    <source>
        <dbReference type="ARBA" id="ARBA00004193"/>
    </source>
</evidence>
<evidence type="ECO:0000256" key="4">
    <source>
        <dbReference type="ARBA" id="ARBA00023136"/>
    </source>
</evidence>
<name>A0A2T0U149_9MICO</name>
<dbReference type="Pfam" id="PF16708">
    <property type="entry name" value="LppA"/>
    <property type="match status" value="1"/>
</dbReference>
<organism evidence="8 9">
    <name type="scientific">Knoellia remsis</name>
    <dbReference type="NCBI Taxonomy" id="407159"/>
    <lineage>
        <taxon>Bacteria</taxon>
        <taxon>Bacillati</taxon>
        <taxon>Actinomycetota</taxon>
        <taxon>Actinomycetes</taxon>
        <taxon>Micrococcales</taxon>
        <taxon>Intrasporangiaceae</taxon>
        <taxon>Knoellia</taxon>
    </lineage>
</organism>
<gene>
    <name evidence="8" type="ORF">BCF74_13512</name>
</gene>
<proteinExistence type="predicted"/>
<dbReference type="GO" id="GO:0005886">
    <property type="term" value="C:plasma membrane"/>
    <property type="evidence" value="ECO:0007669"/>
    <property type="project" value="UniProtKB-SubCell"/>
</dbReference>
<comment type="subcellular location">
    <subcellularLocation>
        <location evidence="1">Cell membrane</location>
        <topology evidence="1">Lipid-anchor</topology>
    </subcellularLocation>
</comment>
<evidence type="ECO:0000256" key="5">
    <source>
        <dbReference type="ARBA" id="ARBA00023139"/>
    </source>
</evidence>
<accession>A0A2T0U149</accession>
<dbReference type="Proteomes" id="UP000237822">
    <property type="component" value="Unassembled WGS sequence"/>
</dbReference>
<protein>
    <submittedName>
        <fullName evidence="8">Putative LppA-like lipoprotein</fullName>
    </submittedName>
</protein>
<dbReference type="InterPro" id="IPR032018">
    <property type="entry name" value="LppA/LppB/LprP"/>
</dbReference>
<evidence type="ECO:0000313" key="9">
    <source>
        <dbReference type="Proteomes" id="UP000237822"/>
    </source>
</evidence>
<keyword evidence="3" id="KW-0732">Signal</keyword>
<evidence type="ECO:0000313" key="8">
    <source>
        <dbReference type="EMBL" id="PRY51623.1"/>
    </source>
</evidence>
<evidence type="ECO:0000256" key="7">
    <source>
        <dbReference type="SAM" id="MobiDB-lite"/>
    </source>
</evidence>
<dbReference type="AlphaFoldDB" id="A0A2T0U149"/>
<dbReference type="Gene3D" id="3.30.2030.20">
    <property type="match status" value="1"/>
</dbReference>
<comment type="caution">
    <text evidence="8">The sequence shown here is derived from an EMBL/GenBank/DDBJ whole genome shotgun (WGS) entry which is preliminary data.</text>
</comment>
<reference evidence="8 9" key="1">
    <citation type="submission" date="2018-03" db="EMBL/GenBank/DDBJ databases">
        <title>Genomic Encyclopedia of Archaeal and Bacterial Type Strains, Phase II (KMG-II): from individual species to whole genera.</title>
        <authorList>
            <person name="Goeker M."/>
        </authorList>
    </citation>
    <scope>NUCLEOTIDE SEQUENCE [LARGE SCALE GENOMIC DNA]</scope>
    <source>
        <strain evidence="8 9">ATCC BAA-1496</strain>
    </source>
</reference>
<dbReference type="RefSeq" id="WP_170070275.1">
    <property type="nucleotide sequence ID" value="NZ_PVTI01000035.1"/>
</dbReference>
<keyword evidence="5" id="KW-0564">Palmitate</keyword>
<keyword evidence="6 8" id="KW-0449">Lipoprotein</keyword>
<keyword evidence="4" id="KW-0472">Membrane</keyword>
<feature type="region of interest" description="Disordered" evidence="7">
    <location>
        <begin position="1"/>
        <end position="24"/>
    </location>
</feature>
<feature type="compositionally biased region" description="Basic and acidic residues" evidence="7">
    <location>
        <begin position="10"/>
        <end position="19"/>
    </location>
</feature>